<name>A0ABS8C9K7_9BURK</name>
<comment type="caution">
    <text evidence="1">The sequence shown here is derived from an EMBL/GenBank/DDBJ whole genome shotgun (WGS) entry which is preliminary data.</text>
</comment>
<sequence length="183" mass="20027">MKRRYWLACAGVLFAAAVALKGWFSFTELASNREWQAIPAGPDGTALKGVQVSVQQQTAAITTQRPNYAALFVRLQLNLAPNASQAWQDCRVSLHGEDGQIWRPVTTGDVYGVVKMLARDGKNLGLCNMHSHTEQKEAETRGADQLFLVPVEALDTLHVHVSGLGTRPEAISIPLTPSIRRLP</sequence>
<protein>
    <submittedName>
        <fullName evidence="1">Uncharacterized protein</fullName>
    </submittedName>
</protein>
<dbReference type="RefSeq" id="WP_226952941.1">
    <property type="nucleotide sequence ID" value="NZ_JACDXW010000001.1"/>
</dbReference>
<gene>
    <name evidence="1" type="ORF">H0484_02975</name>
</gene>
<accession>A0ABS8C9K7</accession>
<reference evidence="1 2" key="1">
    <citation type="submission" date="2020-07" db="EMBL/GenBank/DDBJ databases">
        <title>Pusillimonas sp. nov., isolated from poultry manure in Taiwan.</title>
        <authorList>
            <person name="Lin S.-Y."/>
            <person name="Tang Y.-S."/>
            <person name="Young C.-C."/>
        </authorList>
    </citation>
    <scope>NUCLEOTIDE SEQUENCE [LARGE SCALE GENOMIC DNA]</scope>
    <source>
        <strain evidence="1 2">CC-YST705</strain>
    </source>
</reference>
<organism evidence="1 2">
    <name type="scientific">Mesopusillimonas faecipullorum</name>
    <dbReference type="NCBI Taxonomy" id="2755040"/>
    <lineage>
        <taxon>Bacteria</taxon>
        <taxon>Pseudomonadati</taxon>
        <taxon>Pseudomonadota</taxon>
        <taxon>Betaproteobacteria</taxon>
        <taxon>Burkholderiales</taxon>
        <taxon>Alcaligenaceae</taxon>
        <taxon>Mesopusillimonas</taxon>
    </lineage>
</organism>
<evidence type="ECO:0000313" key="2">
    <source>
        <dbReference type="Proteomes" id="UP000776983"/>
    </source>
</evidence>
<dbReference type="Proteomes" id="UP000776983">
    <property type="component" value="Unassembled WGS sequence"/>
</dbReference>
<keyword evidence="2" id="KW-1185">Reference proteome</keyword>
<proteinExistence type="predicted"/>
<dbReference type="EMBL" id="JACDXW010000001">
    <property type="protein sequence ID" value="MCB5362718.1"/>
    <property type="molecule type" value="Genomic_DNA"/>
</dbReference>
<evidence type="ECO:0000313" key="1">
    <source>
        <dbReference type="EMBL" id="MCB5362718.1"/>
    </source>
</evidence>